<feature type="region of interest" description="Disordered" evidence="1">
    <location>
        <begin position="1"/>
        <end position="66"/>
    </location>
</feature>
<proteinExistence type="predicted"/>
<keyword evidence="3" id="KW-1185">Reference proteome</keyword>
<evidence type="ECO:0000313" key="2">
    <source>
        <dbReference type="EnsemblPlants" id="TuG1812G0500005006.01.T01"/>
    </source>
</evidence>
<organism evidence="2 3">
    <name type="scientific">Triticum urartu</name>
    <name type="common">Red wild einkorn</name>
    <name type="synonym">Crithodium urartu</name>
    <dbReference type="NCBI Taxonomy" id="4572"/>
    <lineage>
        <taxon>Eukaryota</taxon>
        <taxon>Viridiplantae</taxon>
        <taxon>Streptophyta</taxon>
        <taxon>Embryophyta</taxon>
        <taxon>Tracheophyta</taxon>
        <taxon>Spermatophyta</taxon>
        <taxon>Magnoliopsida</taxon>
        <taxon>Liliopsida</taxon>
        <taxon>Poales</taxon>
        <taxon>Poaceae</taxon>
        <taxon>BOP clade</taxon>
        <taxon>Pooideae</taxon>
        <taxon>Triticodae</taxon>
        <taxon>Triticeae</taxon>
        <taxon>Triticinae</taxon>
        <taxon>Triticum</taxon>
    </lineage>
</organism>
<protein>
    <submittedName>
        <fullName evidence="2">Uncharacterized protein</fullName>
    </submittedName>
</protein>
<evidence type="ECO:0000313" key="3">
    <source>
        <dbReference type="Proteomes" id="UP000015106"/>
    </source>
</evidence>
<dbReference type="Proteomes" id="UP000015106">
    <property type="component" value="Chromosome 5"/>
</dbReference>
<evidence type="ECO:0000256" key="1">
    <source>
        <dbReference type="SAM" id="MobiDB-lite"/>
    </source>
</evidence>
<reference evidence="3" key="1">
    <citation type="journal article" date="2013" name="Nature">
        <title>Draft genome of the wheat A-genome progenitor Triticum urartu.</title>
        <authorList>
            <person name="Ling H.Q."/>
            <person name="Zhao S."/>
            <person name="Liu D."/>
            <person name="Wang J."/>
            <person name="Sun H."/>
            <person name="Zhang C."/>
            <person name="Fan H."/>
            <person name="Li D."/>
            <person name="Dong L."/>
            <person name="Tao Y."/>
            <person name="Gao C."/>
            <person name="Wu H."/>
            <person name="Li Y."/>
            <person name="Cui Y."/>
            <person name="Guo X."/>
            <person name="Zheng S."/>
            <person name="Wang B."/>
            <person name="Yu K."/>
            <person name="Liang Q."/>
            <person name="Yang W."/>
            <person name="Lou X."/>
            <person name="Chen J."/>
            <person name="Feng M."/>
            <person name="Jian J."/>
            <person name="Zhang X."/>
            <person name="Luo G."/>
            <person name="Jiang Y."/>
            <person name="Liu J."/>
            <person name="Wang Z."/>
            <person name="Sha Y."/>
            <person name="Zhang B."/>
            <person name="Wu H."/>
            <person name="Tang D."/>
            <person name="Shen Q."/>
            <person name="Xue P."/>
            <person name="Zou S."/>
            <person name="Wang X."/>
            <person name="Liu X."/>
            <person name="Wang F."/>
            <person name="Yang Y."/>
            <person name="An X."/>
            <person name="Dong Z."/>
            <person name="Zhang K."/>
            <person name="Zhang X."/>
            <person name="Luo M.C."/>
            <person name="Dvorak J."/>
            <person name="Tong Y."/>
            <person name="Wang J."/>
            <person name="Yang H."/>
            <person name="Li Z."/>
            <person name="Wang D."/>
            <person name="Zhang A."/>
            <person name="Wang J."/>
        </authorList>
    </citation>
    <scope>NUCLEOTIDE SEQUENCE</scope>
    <source>
        <strain evidence="3">cv. G1812</strain>
    </source>
</reference>
<accession>A0A8R7UKU3</accession>
<feature type="compositionally biased region" description="Gly residues" evidence="1">
    <location>
        <begin position="46"/>
        <end position="63"/>
    </location>
</feature>
<reference evidence="2" key="2">
    <citation type="submission" date="2018-03" db="EMBL/GenBank/DDBJ databases">
        <title>The Triticum urartu genome reveals the dynamic nature of wheat genome evolution.</title>
        <authorList>
            <person name="Ling H."/>
            <person name="Ma B."/>
            <person name="Shi X."/>
            <person name="Liu H."/>
            <person name="Dong L."/>
            <person name="Sun H."/>
            <person name="Cao Y."/>
            <person name="Gao Q."/>
            <person name="Zheng S."/>
            <person name="Li Y."/>
            <person name="Yu Y."/>
            <person name="Du H."/>
            <person name="Qi M."/>
            <person name="Li Y."/>
            <person name="Yu H."/>
            <person name="Cui Y."/>
            <person name="Wang N."/>
            <person name="Chen C."/>
            <person name="Wu H."/>
            <person name="Zhao Y."/>
            <person name="Zhang J."/>
            <person name="Li Y."/>
            <person name="Zhou W."/>
            <person name="Zhang B."/>
            <person name="Hu W."/>
            <person name="Eijk M."/>
            <person name="Tang J."/>
            <person name="Witsenboer H."/>
            <person name="Zhao S."/>
            <person name="Li Z."/>
            <person name="Zhang A."/>
            <person name="Wang D."/>
            <person name="Liang C."/>
        </authorList>
    </citation>
    <scope>NUCLEOTIDE SEQUENCE [LARGE SCALE GENOMIC DNA]</scope>
    <source>
        <strain evidence="2">cv. G1812</strain>
    </source>
</reference>
<dbReference type="EnsemblPlants" id="TuG1812G0500005006.01.T01">
    <property type="protein sequence ID" value="TuG1812G0500005006.01.T01"/>
    <property type="gene ID" value="TuG1812G0500005006.01"/>
</dbReference>
<dbReference type="AlphaFoldDB" id="A0A8R7UKU3"/>
<reference evidence="2" key="3">
    <citation type="submission" date="2022-06" db="UniProtKB">
        <authorList>
            <consortium name="EnsemblPlants"/>
        </authorList>
    </citation>
    <scope>IDENTIFICATION</scope>
</reference>
<name>A0A8R7UKU3_TRIUA</name>
<dbReference type="Gramene" id="TuG1812G0500005006.01.T01">
    <property type="protein sequence ID" value="TuG1812G0500005006.01.T01"/>
    <property type="gene ID" value="TuG1812G0500005006.01"/>
</dbReference>
<sequence>VPRPEPVGQLEVSPPRGTHADRRNPATRVSALEQPGTRRRGRESGGDGGDGHGVQGADGGAGRGDALPGRLLLLQRLPRPRLALRAIQARKRKGEEPRLRGKDGKLVSDITNQKDLQEISPFDDEWSFVVDFRTVPLM</sequence>